<dbReference type="NCBIfam" id="TIGR01845">
    <property type="entry name" value="outer_NodT"/>
    <property type="match status" value="1"/>
</dbReference>
<dbReference type="GO" id="GO:0009279">
    <property type="term" value="C:cell outer membrane"/>
    <property type="evidence" value="ECO:0007669"/>
    <property type="project" value="UniProtKB-SubCell"/>
</dbReference>
<evidence type="ECO:0000256" key="4">
    <source>
        <dbReference type="ARBA" id="ARBA00022692"/>
    </source>
</evidence>
<accession>A0A5Q0BJV3</accession>
<comment type="function">
    <text evidence="9">Could be involved in resistance to puromycin, acriflavine and tetraphenylarsonium chloride.</text>
</comment>
<evidence type="ECO:0000313" key="12">
    <source>
        <dbReference type="Proteomes" id="UP000325755"/>
    </source>
</evidence>
<evidence type="ECO:0000313" key="11">
    <source>
        <dbReference type="EMBL" id="QFY44093.1"/>
    </source>
</evidence>
<feature type="chain" id="PRO_5025098135" evidence="10">
    <location>
        <begin position="21"/>
        <end position="482"/>
    </location>
</feature>
<dbReference type="InParanoid" id="A0A5Q0BJV3"/>
<proteinExistence type="inferred from homology"/>
<dbReference type="KEGG" id="mmob:F6R98_16845"/>
<evidence type="ECO:0000256" key="6">
    <source>
        <dbReference type="ARBA" id="ARBA00023136"/>
    </source>
</evidence>
<dbReference type="EMBL" id="CP044205">
    <property type="protein sequence ID" value="QFY44093.1"/>
    <property type="molecule type" value="Genomic_DNA"/>
</dbReference>
<keyword evidence="3 10" id="KW-1134">Transmembrane beta strand</keyword>
<keyword evidence="12" id="KW-1185">Reference proteome</keyword>
<evidence type="ECO:0000256" key="5">
    <source>
        <dbReference type="ARBA" id="ARBA00022729"/>
    </source>
</evidence>
<sequence length="482" mass="52676">MLKQTLFCLCLAVLTGCAPLTDDHVAATRMDVPDLQSMTDAEARIKTWPDQRWWRQFRSPELNRLVDAALGKNPGLQIALARVSQSDAMVDTRAADMLPTLSSHVQMFHERFSANDFYGPINGGKTFTGAYIDPAVFSYHLDLWGKDRAVLEAAVGKKHAAEAELSMARLLLSGAVTKTYFRLCSVAEELALTDELADHRKDKLHLTQVRFDLGLDTKDAVDKSRFLLEGVHQQRIALEAEATLLRDTLSALAGEGPEWGRHIAVSEIADIASLALPEHLSLGLLSHRPDLAAALWLIEAEAQNVKIAKTRFYPDVDLVGLAGLRSLNLKDLSLSHGASVAYSIGPTVSLPLFEGGRLEAELSNQQAAYDMAVAAYNNTLLDAVQQVADAVAHSHETQALVVSQDAAIQANEAQARIHRLRSQTGLNARDGEVEAQFNVIEQYIKLSKLKNRRLETAVELITALGGGYEQPLPPAVALGERQ</sequence>
<keyword evidence="7 10" id="KW-0564">Palmitate</keyword>
<dbReference type="Proteomes" id="UP000325755">
    <property type="component" value="Chromosome"/>
</dbReference>
<keyword evidence="5 10" id="KW-0732">Signal</keyword>
<evidence type="ECO:0000256" key="7">
    <source>
        <dbReference type="ARBA" id="ARBA00023139"/>
    </source>
</evidence>
<keyword evidence="4 10" id="KW-0812">Transmembrane</keyword>
<dbReference type="PROSITE" id="PS51257">
    <property type="entry name" value="PROKAR_LIPOPROTEIN"/>
    <property type="match status" value="1"/>
</dbReference>
<dbReference type="OrthoDB" id="9770517at2"/>
<dbReference type="Gene3D" id="2.20.200.10">
    <property type="entry name" value="Outer membrane efflux proteins (OEP)"/>
    <property type="match status" value="1"/>
</dbReference>
<dbReference type="InterPro" id="IPR010131">
    <property type="entry name" value="MdtP/NodT-like"/>
</dbReference>
<dbReference type="PANTHER" id="PTHR30203:SF20">
    <property type="entry name" value="MULTIDRUG RESISTANCE OUTER MEMBRANE PROTEIN MDTP-RELATED"/>
    <property type="match status" value="1"/>
</dbReference>
<dbReference type="RefSeq" id="WP_153250061.1">
    <property type="nucleotide sequence ID" value="NZ_CP044205.1"/>
</dbReference>
<evidence type="ECO:0000256" key="1">
    <source>
        <dbReference type="ARBA" id="ARBA00004370"/>
    </source>
</evidence>
<dbReference type="Pfam" id="PF02321">
    <property type="entry name" value="OEP"/>
    <property type="match status" value="2"/>
</dbReference>
<name>A0A5Q0BJV3_9GAMM</name>
<keyword evidence="8 10" id="KW-0449">Lipoprotein</keyword>
<protein>
    <submittedName>
        <fullName evidence="11">Efflux transporter outer membrane subunit</fullName>
    </submittedName>
</protein>
<dbReference type="PANTHER" id="PTHR30203">
    <property type="entry name" value="OUTER MEMBRANE CATION EFFLUX PROTEIN"/>
    <property type="match status" value="1"/>
</dbReference>
<evidence type="ECO:0000256" key="9">
    <source>
        <dbReference type="ARBA" id="ARBA00037313"/>
    </source>
</evidence>
<dbReference type="SUPFAM" id="SSF56954">
    <property type="entry name" value="Outer membrane efflux proteins (OEP)"/>
    <property type="match status" value="1"/>
</dbReference>
<evidence type="ECO:0000256" key="8">
    <source>
        <dbReference type="ARBA" id="ARBA00023288"/>
    </source>
</evidence>
<dbReference type="Gene3D" id="1.20.1600.10">
    <property type="entry name" value="Outer membrane efflux proteins (OEP)"/>
    <property type="match status" value="1"/>
</dbReference>
<reference evidence="11 12" key="1">
    <citation type="submission" date="2019-09" db="EMBL/GenBank/DDBJ databases">
        <title>Ecophysiology of the spiral-shaped methanotroph Methylospira mobilis as revealed by the complete genome sequence.</title>
        <authorList>
            <person name="Oshkin I.Y."/>
            <person name="Dedysh S.N."/>
            <person name="Miroshnikov K."/>
            <person name="Danilova O.V."/>
            <person name="Hakobyan A."/>
            <person name="Liesack W."/>
        </authorList>
    </citation>
    <scope>NUCLEOTIDE SEQUENCE [LARGE SCALE GENOMIC DNA]</scope>
    <source>
        <strain evidence="11 12">Shm1</strain>
    </source>
</reference>
<dbReference type="AlphaFoldDB" id="A0A5Q0BJV3"/>
<dbReference type="GO" id="GO:0015562">
    <property type="term" value="F:efflux transmembrane transporter activity"/>
    <property type="evidence" value="ECO:0007669"/>
    <property type="project" value="InterPro"/>
</dbReference>
<gene>
    <name evidence="11" type="ORF">F6R98_16845</name>
</gene>
<evidence type="ECO:0000256" key="2">
    <source>
        <dbReference type="ARBA" id="ARBA00007613"/>
    </source>
</evidence>
<dbReference type="InterPro" id="IPR003423">
    <property type="entry name" value="OMP_efflux"/>
</dbReference>
<feature type="signal peptide" evidence="10">
    <location>
        <begin position="1"/>
        <end position="20"/>
    </location>
</feature>
<organism evidence="11 12">
    <name type="scientific">Candidatus Methylospira mobilis</name>
    <dbReference type="NCBI Taxonomy" id="1808979"/>
    <lineage>
        <taxon>Bacteria</taxon>
        <taxon>Pseudomonadati</taxon>
        <taxon>Pseudomonadota</taxon>
        <taxon>Gammaproteobacteria</taxon>
        <taxon>Methylococcales</taxon>
        <taxon>Methylococcaceae</taxon>
        <taxon>Candidatus Methylospira</taxon>
    </lineage>
</organism>
<evidence type="ECO:0000256" key="10">
    <source>
        <dbReference type="RuleBase" id="RU362097"/>
    </source>
</evidence>
<comment type="similarity">
    <text evidence="2 10">Belongs to the outer membrane factor (OMF) (TC 1.B.17) family.</text>
</comment>
<comment type="subcellular location">
    <subcellularLocation>
        <location evidence="10">Cell outer membrane</location>
        <topology evidence="10">Lipid-anchor</topology>
    </subcellularLocation>
    <subcellularLocation>
        <location evidence="1">Membrane</location>
    </subcellularLocation>
</comment>
<dbReference type="FunCoup" id="A0A5Q0BJV3">
    <property type="interactions" value="71"/>
</dbReference>
<keyword evidence="6 10" id="KW-0472">Membrane</keyword>
<evidence type="ECO:0000256" key="3">
    <source>
        <dbReference type="ARBA" id="ARBA00022452"/>
    </source>
</evidence>